<evidence type="ECO:0008006" key="5">
    <source>
        <dbReference type="Google" id="ProtNLM"/>
    </source>
</evidence>
<keyword evidence="2" id="KW-0732">Signal</keyword>
<protein>
    <recommendedName>
        <fullName evidence="5">Lipoprotein</fullName>
    </recommendedName>
</protein>
<dbReference type="PROSITE" id="PS51257">
    <property type="entry name" value="PROKAR_LIPOPROTEIN"/>
    <property type="match status" value="1"/>
</dbReference>
<dbReference type="AlphaFoldDB" id="A0A1E3AH21"/>
<evidence type="ECO:0000313" key="4">
    <source>
        <dbReference type="Proteomes" id="UP000095003"/>
    </source>
</evidence>
<feature type="region of interest" description="Disordered" evidence="1">
    <location>
        <begin position="20"/>
        <end position="78"/>
    </location>
</feature>
<dbReference type="GeneID" id="93301254"/>
<sequence length="185" mass="19898">MNKKYMLAAVVLSLTMAAAGCGSKPEAESGSPAILPTEQTTEAESGYSPLQDQDGDVSEKEEDIANEETENKETGSQEMIFIGGTVKSTSQNSFVISRTLLEESSIGHGGIVVMPESESPEKELVTVRYTDSTMFERWTIKGGGADIVQEEAAFSEIQEGTVLEALGCFDGNEFIAEKVIIEIDE</sequence>
<feature type="compositionally biased region" description="Acidic residues" evidence="1">
    <location>
        <begin position="53"/>
        <end position="68"/>
    </location>
</feature>
<evidence type="ECO:0000256" key="1">
    <source>
        <dbReference type="SAM" id="MobiDB-lite"/>
    </source>
</evidence>
<feature type="signal peptide" evidence="2">
    <location>
        <begin position="1"/>
        <end position="19"/>
    </location>
</feature>
<evidence type="ECO:0000256" key="2">
    <source>
        <dbReference type="SAM" id="SignalP"/>
    </source>
</evidence>
<feature type="compositionally biased region" description="Polar residues" evidence="1">
    <location>
        <begin position="37"/>
        <end position="51"/>
    </location>
</feature>
<gene>
    <name evidence="3" type="ORF">BEH84_05382</name>
</gene>
<feature type="chain" id="PRO_5038922969" description="Lipoprotein" evidence="2">
    <location>
        <begin position="20"/>
        <end position="185"/>
    </location>
</feature>
<proteinExistence type="predicted"/>
<organism evidence="3 4">
    <name type="scientific">Eisenbergiella tayi</name>
    <dbReference type="NCBI Taxonomy" id="1432052"/>
    <lineage>
        <taxon>Bacteria</taxon>
        <taxon>Bacillati</taxon>
        <taxon>Bacillota</taxon>
        <taxon>Clostridia</taxon>
        <taxon>Lachnospirales</taxon>
        <taxon>Lachnospiraceae</taxon>
        <taxon>Eisenbergiella</taxon>
    </lineage>
</organism>
<dbReference type="Proteomes" id="UP000095003">
    <property type="component" value="Unassembled WGS sequence"/>
</dbReference>
<dbReference type="EMBL" id="MCGI01000006">
    <property type="protein sequence ID" value="ODM08058.1"/>
    <property type="molecule type" value="Genomic_DNA"/>
</dbReference>
<name>A0A1E3AH21_9FIRM</name>
<reference evidence="3 4" key="1">
    <citation type="submission" date="2016-07" db="EMBL/GenBank/DDBJ databases">
        <title>Characterization of isolates of Eisenbergiella tayi derived from blood cultures, using whole genome sequencing.</title>
        <authorList>
            <person name="Burdz T."/>
            <person name="Wiebe D."/>
            <person name="Huynh C."/>
            <person name="Bernard K."/>
        </authorList>
    </citation>
    <scope>NUCLEOTIDE SEQUENCE [LARGE SCALE GENOMIC DNA]</scope>
    <source>
        <strain evidence="3 4">NML 120489</strain>
    </source>
</reference>
<accession>A0A1E3AH21</accession>
<evidence type="ECO:0000313" key="3">
    <source>
        <dbReference type="EMBL" id="ODM08058.1"/>
    </source>
</evidence>
<comment type="caution">
    <text evidence="3">The sequence shown here is derived from an EMBL/GenBank/DDBJ whole genome shotgun (WGS) entry which is preliminary data.</text>
</comment>
<dbReference type="RefSeq" id="WP_069158944.1">
    <property type="nucleotide sequence ID" value="NZ_DBFYTC010000032.1"/>
</dbReference>